<dbReference type="GO" id="GO:0004674">
    <property type="term" value="F:protein serine/threonine kinase activity"/>
    <property type="evidence" value="ECO:0007669"/>
    <property type="project" value="UniProtKB-KW"/>
</dbReference>
<dbReference type="PROSITE" id="PS00108">
    <property type="entry name" value="PROTEIN_KINASE_ST"/>
    <property type="match status" value="1"/>
</dbReference>
<evidence type="ECO:0000256" key="8">
    <source>
        <dbReference type="ARBA" id="ARBA00047899"/>
    </source>
</evidence>
<evidence type="ECO:0000256" key="6">
    <source>
        <dbReference type="ARBA" id="ARBA00022777"/>
    </source>
</evidence>
<evidence type="ECO:0000256" key="9">
    <source>
        <dbReference type="ARBA" id="ARBA00048679"/>
    </source>
</evidence>
<proteinExistence type="inferred from homology"/>
<evidence type="ECO:0000256" key="12">
    <source>
        <dbReference type="SAM" id="MobiDB-lite"/>
    </source>
</evidence>
<dbReference type="EC" id="2.7.11.1" evidence="2"/>
<feature type="domain" description="Protein kinase" evidence="13">
    <location>
        <begin position="34"/>
        <end position="296"/>
    </location>
</feature>
<dbReference type="RefSeq" id="XP_066066503.1">
    <property type="nucleotide sequence ID" value="XM_066210406.1"/>
</dbReference>
<reference evidence="14" key="1">
    <citation type="submission" date="2016-06" db="EMBL/GenBank/DDBJ databases">
        <authorList>
            <person name="Cuomo C."/>
            <person name="Litvintseva A."/>
            <person name="Heitman J."/>
            <person name="Chen Y."/>
            <person name="Sun S."/>
            <person name="Springer D."/>
            <person name="Dromer F."/>
            <person name="Young S."/>
            <person name="Zeng Q."/>
            <person name="Chapman S."/>
            <person name="Gujja S."/>
            <person name="Saif S."/>
            <person name="Birren B."/>
        </authorList>
    </citation>
    <scope>NUCLEOTIDE SEQUENCE</scope>
    <source>
        <strain evidence="14">CBS 7841</strain>
    </source>
</reference>
<accession>A0AAJ8JP25</accession>
<dbReference type="PROSITE" id="PS00107">
    <property type="entry name" value="PROTEIN_KINASE_ATP"/>
    <property type="match status" value="1"/>
</dbReference>
<evidence type="ECO:0000313" key="14">
    <source>
        <dbReference type="EMBL" id="WVN85803.1"/>
    </source>
</evidence>
<evidence type="ECO:0000256" key="4">
    <source>
        <dbReference type="ARBA" id="ARBA00022679"/>
    </source>
</evidence>
<sequence length="481" mass="53482">MATTHVISSSNPAAHLSSSGGHSSSSSNIVGVHYKVGKKIGEGSFGVIFEGTNLLNSQTVAIKFEPRKSDAPQLRDEYRSYKILSGCLGIPQVYYFGQEGLHNILVIDLLGPSLEDLFDMCGRKFSVKTCCMTAKQMLLRVQTIHEKNLIYRDIKPDNFLIGRPSTKGANIIHVVDFGMAKQYRDPKTKQHIPYRERKSLSGTARYMSINTHLGREQSRRDDLEALGHVFFYFLRGGLPWQGLKAATNKQKYEKIGEKKQTTPIVELVEGYPNEFSIYLNYVRKLTFDETPDYDFLRGLFDLALSNGGEVDDGVYDWMLLNNGQGWEVSGRQSAAQTEVSRHNTRGREREYRDRVDKLRNSSMGAQPSPLKHRKSGQAGSALPNVSNQAIVGVSAPSPLPTSRRQSQQAVQSQAGLQPISPMNVNSRGGNTAANSQQSLSYISLVLILHFASTRTTVHTYSYALLQSASLSCLARPRRSLL</sequence>
<dbReference type="PROSITE" id="PS50011">
    <property type="entry name" value="PROTEIN_KINASE_DOM"/>
    <property type="match status" value="1"/>
</dbReference>
<protein>
    <recommendedName>
        <fullName evidence="2">non-specific serine/threonine protein kinase</fullName>
        <ecNumber evidence="2">2.7.11.1</ecNumber>
    </recommendedName>
</protein>
<evidence type="ECO:0000256" key="5">
    <source>
        <dbReference type="ARBA" id="ARBA00022741"/>
    </source>
</evidence>
<dbReference type="SMART" id="SM00220">
    <property type="entry name" value="S_TKc"/>
    <property type="match status" value="1"/>
</dbReference>
<evidence type="ECO:0000256" key="10">
    <source>
        <dbReference type="PROSITE-ProRule" id="PRU10141"/>
    </source>
</evidence>
<keyword evidence="4" id="KW-0808">Transferase</keyword>
<dbReference type="Pfam" id="PF00069">
    <property type="entry name" value="Pkinase"/>
    <property type="match status" value="1"/>
</dbReference>
<reference evidence="14" key="3">
    <citation type="submission" date="2024-01" db="EMBL/GenBank/DDBJ databases">
        <authorList>
            <person name="Coelho M.A."/>
            <person name="David-Palma M."/>
            <person name="Shea T."/>
            <person name="Sun S."/>
            <person name="Cuomo C.A."/>
            <person name="Heitman J."/>
        </authorList>
    </citation>
    <scope>NUCLEOTIDE SEQUENCE</scope>
    <source>
        <strain evidence="14">CBS 7841</strain>
    </source>
</reference>
<comment type="similarity">
    <text evidence="1">Belongs to the protein kinase superfamily. CK1 Ser/Thr protein kinase family. Casein kinase I subfamily.</text>
</comment>
<dbReference type="PANTHER" id="PTHR11909">
    <property type="entry name" value="CASEIN KINASE-RELATED"/>
    <property type="match status" value="1"/>
</dbReference>
<feature type="compositionally biased region" description="Low complexity" evidence="12">
    <location>
        <begin position="8"/>
        <end position="26"/>
    </location>
</feature>
<dbReference type="GeneID" id="91085168"/>
<keyword evidence="3 11" id="KW-0723">Serine/threonine-protein kinase</keyword>
<comment type="catalytic activity">
    <reaction evidence="9">
        <text>L-seryl-[protein] + ATP = O-phospho-L-seryl-[protein] + ADP + H(+)</text>
        <dbReference type="Rhea" id="RHEA:17989"/>
        <dbReference type="Rhea" id="RHEA-COMP:9863"/>
        <dbReference type="Rhea" id="RHEA-COMP:11604"/>
        <dbReference type="ChEBI" id="CHEBI:15378"/>
        <dbReference type="ChEBI" id="CHEBI:29999"/>
        <dbReference type="ChEBI" id="CHEBI:30616"/>
        <dbReference type="ChEBI" id="CHEBI:83421"/>
        <dbReference type="ChEBI" id="CHEBI:456216"/>
        <dbReference type="EC" id="2.7.11.1"/>
    </reaction>
</comment>
<evidence type="ECO:0000313" key="15">
    <source>
        <dbReference type="Proteomes" id="UP000094043"/>
    </source>
</evidence>
<dbReference type="SUPFAM" id="SSF56112">
    <property type="entry name" value="Protein kinase-like (PK-like)"/>
    <property type="match status" value="1"/>
</dbReference>
<evidence type="ECO:0000259" key="13">
    <source>
        <dbReference type="PROSITE" id="PS50011"/>
    </source>
</evidence>
<feature type="binding site" evidence="10">
    <location>
        <position position="63"/>
    </location>
    <ligand>
        <name>ATP</name>
        <dbReference type="ChEBI" id="CHEBI:30616"/>
    </ligand>
</feature>
<organism evidence="14 15">
    <name type="scientific">Cryptococcus depauperatus CBS 7841</name>
    <dbReference type="NCBI Taxonomy" id="1295531"/>
    <lineage>
        <taxon>Eukaryota</taxon>
        <taxon>Fungi</taxon>
        <taxon>Dikarya</taxon>
        <taxon>Basidiomycota</taxon>
        <taxon>Agaricomycotina</taxon>
        <taxon>Tremellomycetes</taxon>
        <taxon>Tremellales</taxon>
        <taxon>Cryptococcaceae</taxon>
        <taxon>Cryptococcus</taxon>
    </lineage>
</organism>
<keyword evidence="6" id="KW-0418">Kinase</keyword>
<dbReference type="InterPro" id="IPR017441">
    <property type="entry name" value="Protein_kinase_ATP_BS"/>
</dbReference>
<dbReference type="GO" id="GO:0000324">
    <property type="term" value="C:fungal-type vacuole"/>
    <property type="evidence" value="ECO:0007669"/>
    <property type="project" value="UniProtKB-ARBA"/>
</dbReference>
<comment type="catalytic activity">
    <reaction evidence="8">
        <text>L-threonyl-[protein] + ATP = O-phospho-L-threonyl-[protein] + ADP + H(+)</text>
        <dbReference type="Rhea" id="RHEA:46608"/>
        <dbReference type="Rhea" id="RHEA-COMP:11060"/>
        <dbReference type="Rhea" id="RHEA-COMP:11605"/>
        <dbReference type="ChEBI" id="CHEBI:15378"/>
        <dbReference type="ChEBI" id="CHEBI:30013"/>
        <dbReference type="ChEBI" id="CHEBI:30616"/>
        <dbReference type="ChEBI" id="CHEBI:61977"/>
        <dbReference type="ChEBI" id="CHEBI:456216"/>
        <dbReference type="EC" id="2.7.11.1"/>
    </reaction>
</comment>
<reference evidence="14" key="2">
    <citation type="journal article" date="2022" name="Elife">
        <title>Obligate sexual reproduction of a homothallic fungus closely related to the Cryptococcus pathogenic species complex.</title>
        <authorList>
            <person name="Passer A.R."/>
            <person name="Clancey S.A."/>
            <person name="Shea T."/>
            <person name="David-Palma M."/>
            <person name="Averette A.F."/>
            <person name="Boekhout T."/>
            <person name="Porcel B.M."/>
            <person name="Nowrousian M."/>
            <person name="Cuomo C.A."/>
            <person name="Sun S."/>
            <person name="Heitman J."/>
            <person name="Coelho M.A."/>
        </authorList>
    </citation>
    <scope>NUCLEOTIDE SEQUENCE</scope>
    <source>
        <strain evidence="14">CBS 7841</strain>
    </source>
</reference>
<feature type="compositionally biased region" description="Low complexity" evidence="12">
    <location>
        <begin position="402"/>
        <end position="414"/>
    </location>
</feature>
<gene>
    <name evidence="14" type="ORF">L203_100954</name>
</gene>
<dbReference type="InterPro" id="IPR011009">
    <property type="entry name" value="Kinase-like_dom_sf"/>
</dbReference>
<feature type="region of interest" description="Disordered" evidence="12">
    <location>
        <begin position="329"/>
        <end position="433"/>
    </location>
</feature>
<evidence type="ECO:0000256" key="3">
    <source>
        <dbReference type="ARBA" id="ARBA00022527"/>
    </source>
</evidence>
<evidence type="ECO:0000256" key="7">
    <source>
        <dbReference type="ARBA" id="ARBA00022840"/>
    </source>
</evidence>
<dbReference type="FunFam" id="3.30.200.20:FF:000538">
    <property type="entry name" value="Putative Casein kinase I"/>
    <property type="match status" value="1"/>
</dbReference>
<name>A0AAJ8JP25_9TREE</name>
<evidence type="ECO:0000256" key="11">
    <source>
        <dbReference type="RuleBase" id="RU000304"/>
    </source>
</evidence>
<dbReference type="InterPro" id="IPR008271">
    <property type="entry name" value="Ser/Thr_kinase_AS"/>
</dbReference>
<keyword evidence="15" id="KW-1185">Reference proteome</keyword>
<dbReference type="EMBL" id="CP143784">
    <property type="protein sequence ID" value="WVN85803.1"/>
    <property type="molecule type" value="Genomic_DNA"/>
</dbReference>
<feature type="compositionally biased region" description="Basic and acidic residues" evidence="12">
    <location>
        <begin position="339"/>
        <end position="359"/>
    </location>
</feature>
<evidence type="ECO:0000256" key="2">
    <source>
        <dbReference type="ARBA" id="ARBA00012513"/>
    </source>
</evidence>
<keyword evidence="5 10" id="KW-0547">Nucleotide-binding</keyword>
<evidence type="ECO:0000256" key="1">
    <source>
        <dbReference type="ARBA" id="ARBA00005926"/>
    </source>
</evidence>
<dbReference type="CDD" id="cd14127">
    <property type="entry name" value="STKc_CK1_fungal"/>
    <property type="match status" value="1"/>
</dbReference>
<dbReference type="GO" id="GO:0005524">
    <property type="term" value="F:ATP binding"/>
    <property type="evidence" value="ECO:0007669"/>
    <property type="project" value="UniProtKB-UniRule"/>
</dbReference>
<dbReference type="InterPro" id="IPR000719">
    <property type="entry name" value="Prot_kinase_dom"/>
</dbReference>
<dbReference type="Proteomes" id="UP000094043">
    <property type="component" value="Chromosome 1"/>
</dbReference>
<dbReference type="Gene3D" id="1.10.510.10">
    <property type="entry name" value="Transferase(Phosphotransferase) domain 1"/>
    <property type="match status" value="1"/>
</dbReference>
<keyword evidence="7 10" id="KW-0067">ATP-binding</keyword>
<feature type="compositionally biased region" description="Polar residues" evidence="12">
    <location>
        <begin position="420"/>
        <end position="433"/>
    </location>
</feature>
<dbReference type="InterPro" id="IPR050235">
    <property type="entry name" value="CK1_Ser-Thr_kinase"/>
</dbReference>
<feature type="region of interest" description="Disordered" evidence="12">
    <location>
        <begin position="1"/>
        <end position="26"/>
    </location>
</feature>
<dbReference type="AlphaFoldDB" id="A0AAJ8JP25"/>
<dbReference type="FunFam" id="1.10.510.10:FF:000160">
    <property type="entry name" value="Casein kinase I 1"/>
    <property type="match status" value="1"/>
</dbReference>
<dbReference type="KEGG" id="cdep:91085168"/>